<dbReference type="SUPFAM" id="SSF54427">
    <property type="entry name" value="NTF2-like"/>
    <property type="match status" value="1"/>
</dbReference>
<dbReference type="KEGG" id="mpaf:R5R33_07805"/>
<keyword evidence="3" id="KW-1185">Reference proteome</keyword>
<reference evidence="2 3" key="1">
    <citation type="submission" date="2023-10" db="EMBL/GenBank/DDBJ databases">
        <title>Description of Microbulbifer bruguierae sp. nov., isolated from the sediments of mangrove plant Bruguiera sexangula and comparative genomic analyses of the genus Microbulbifer.</title>
        <authorList>
            <person name="Long M."/>
        </authorList>
    </citation>
    <scope>NUCLEOTIDE SEQUENCE [LARGE SCALE GENOMIC DNA]</scope>
    <source>
        <strain evidence="2 3">SPO729</strain>
    </source>
</reference>
<dbReference type="RefSeq" id="WP_318955458.1">
    <property type="nucleotide sequence ID" value="NZ_CP137555.1"/>
</dbReference>
<dbReference type="EMBL" id="CP137555">
    <property type="protein sequence ID" value="WOX07025.1"/>
    <property type="molecule type" value="Genomic_DNA"/>
</dbReference>
<dbReference type="CDD" id="cd00531">
    <property type="entry name" value="NTF2_like"/>
    <property type="match status" value="1"/>
</dbReference>
<gene>
    <name evidence="2" type="ORF">R5R33_07805</name>
</gene>
<dbReference type="AlphaFoldDB" id="A0AAU0N3S9"/>
<dbReference type="Pfam" id="PF13577">
    <property type="entry name" value="SnoaL_4"/>
    <property type="match status" value="1"/>
</dbReference>
<dbReference type="InterPro" id="IPR037401">
    <property type="entry name" value="SnoaL-like"/>
</dbReference>
<organism evidence="2 3">
    <name type="scientific">Microbulbifer pacificus</name>
    <dbReference type="NCBI Taxonomy" id="407164"/>
    <lineage>
        <taxon>Bacteria</taxon>
        <taxon>Pseudomonadati</taxon>
        <taxon>Pseudomonadota</taxon>
        <taxon>Gammaproteobacteria</taxon>
        <taxon>Cellvibrionales</taxon>
        <taxon>Microbulbiferaceae</taxon>
        <taxon>Microbulbifer</taxon>
    </lineage>
</organism>
<name>A0AAU0N3S9_9GAMM</name>
<sequence>MNTQDLLTRLQCEEVLLNFFSLLDQGARTEAAALFDDNAVVIAPNGSELSGSAVRTFIESRPDTLVTRHLAANVSITPTGSDSAQATANITVYRVSRAEGDVPPFRLPQTPQAVGDLKIHFRKNGDGWLITKYHATPIFEEPVAC</sequence>
<evidence type="ECO:0000259" key="1">
    <source>
        <dbReference type="Pfam" id="PF13577"/>
    </source>
</evidence>
<dbReference type="InterPro" id="IPR032710">
    <property type="entry name" value="NTF2-like_dom_sf"/>
</dbReference>
<proteinExistence type="predicted"/>
<evidence type="ECO:0000313" key="3">
    <source>
        <dbReference type="Proteomes" id="UP001302477"/>
    </source>
</evidence>
<dbReference type="Gene3D" id="3.10.450.50">
    <property type="match status" value="1"/>
</dbReference>
<evidence type="ECO:0000313" key="2">
    <source>
        <dbReference type="EMBL" id="WOX07025.1"/>
    </source>
</evidence>
<accession>A0AAU0N3S9</accession>
<protein>
    <submittedName>
        <fullName evidence="2">Nuclear transport factor 2 family protein</fullName>
    </submittedName>
</protein>
<dbReference type="Proteomes" id="UP001302477">
    <property type="component" value="Chromosome"/>
</dbReference>
<feature type="domain" description="SnoaL-like" evidence="1">
    <location>
        <begin position="5"/>
        <end position="133"/>
    </location>
</feature>